<evidence type="ECO:0008006" key="3">
    <source>
        <dbReference type="Google" id="ProtNLM"/>
    </source>
</evidence>
<proteinExistence type="predicted"/>
<name>A0ABN0V900_9ACTN</name>
<evidence type="ECO:0000313" key="2">
    <source>
        <dbReference type="Proteomes" id="UP001500967"/>
    </source>
</evidence>
<dbReference type="Proteomes" id="UP001500967">
    <property type="component" value="Unassembled WGS sequence"/>
</dbReference>
<comment type="caution">
    <text evidence="1">The sequence shown here is derived from an EMBL/GenBank/DDBJ whole genome shotgun (WGS) entry which is preliminary data.</text>
</comment>
<gene>
    <name evidence="1" type="ORF">GCM10009539_81830</name>
</gene>
<dbReference type="Gene3D" id="3.30.1310.10">
    <property type="entry name" value="Nucleoid-associated protein YbaB-like domain"/>
    <property type="match status" value="1"/>
</dbReference>
<dbReference type="EMBL" id="BAAAGX010000046">
    <property type="protein sequence ID" value="GAA0281594.1"/>
    <property type="molecule type" value="Genomic_DNA"/>
</dbReference>
<evidence type="ECO:0000313" key="1">
    <source>
        <dbReference type="EMBL" id="GAA0281594.1"/>
    </source>
</evidence>
<reference evidence="1 2" key="1">
    <citation type="journal article" date="2019" name="Int. J. Syst. Evol. Microbiol.">
        <title>The Global Catalogue of Microorganisms (GCM) 10K type strain sequencing project: providing services to taxonomists for standard genome sequencing and annotation.</title>
        <authorList>
            <consortium name="The Broad Institute Genomics Platform"/>
            <consortium name="The Broad Institute Genome Sequencing Center for Infectious Disease"/>
            <person name="Wu L."/>
            <person name="Ma J."/>
        </authorList>
    </citation>
    <scope>NUCLEOTIDE SEQUENCE [LARGE SCALE GENOMIC DNA]</scope>
    <source>
        <strain evidence="1 2">JCM 10425</strain>
    </source>
</reference>
<accession>A0ABN0V900</accession>
<keyword evidence="2" id="KW-1185">Reference proteome</keyword>
<dbReference type="InterPro" id="IPR036894">
    <property type="entry name" value="YbaB-like_sf"/>
</dbReference>
<dbReference type="InterPro" id="IPR004401">
    <property type="entry name" value="YbaB/EbfC"/>
</dbReference>
<protein>
    <recommendedName>
        <fullName evidence="3">YbaB/EbfC DNA-binding family protein</fullName>
    </recommendedName>
</protein>
<dbReference type="RefSeq" id="WP_344654351.1">
    <property type="nucleotide sequence ID" value="NZ_BAAAGX010000046.1"/>
</dbReference>
<dbReference type="Pfam" id="PF02575">
    <property type="entry name" value="YbaB_DNA_bd"/>
    <property type="match status" value="1"/>
</dbReference>
<dbReference type="SUPFAM" id="SSF82607">
    <property type="entry name" value="YbaB-like"/>
    <property type="match status" value="1"/>
</dbReference>
<organism evidence="1 2">
    <name type="scientific">Cryptosporangium japonicum</name>
    <dbReference type="NCBI Taxonomy" id="80872"/>
    <lineage>
        <taxon>Bacteria</taxon>
        <taxon>Bacillati</taxon>
        <taxon>Actinomycetota</taxon>
        <taxon>Actinomycetes</taxon>
        <taxon>Cryptosporangiales</taxon>
        <taxon>Cryptosporangiaceae</taxon>
        <taxon>Cryptosporangium</taxon>
    </lineage>
</organism>
<sequence length="143" mass="15629">MVEIPRGDQTDWSAISSMAKDLQAAVRNAERTQREALALTGTAWSPDGLIKAVVGPRGHLLELDVDARVYRNPNSKALSAAIVATVRAATDDVMSQSAEILERTLPADLRERAPGKWNAWKLGRMHDADVRETLKREEADGLG</sequence>